<feature type="transmembrane region" description="Helical" evidence="6">
    <location>
        <begin position="93"/>
        <end position="112"/>
    </location>
</feature>
<dbReference type="GeneID" id="110983570"/>
<keyword evidence="4 6" id="KW-0472">Membrane</keyword>
<keyword evidence="7" id="KW-1185">Reference proteome</keyword>
<dbReference type="Pfam" id="PF14934">
    <property type="entry name" value="TMEM254"/>
    <property type="match status" value="1"/>
</dbReference>
<dbReference type="PANTHER" id="PTHR34104">
    <property type="entry name" value="TRANSMEMBRANE PROTEIN 254"/>
    <property type="match status" value="1"/>
</dbReference>
<evidence type="ECO:0000256" key="4">
    <source>
        <dbReference type="ARBA" id="ARBA00023136"/>
    </source>
</evidence>
<evidence type="ECO:0000256" key="6">
    <source>
        <dbReference type="SAM" id="Phobius"/>
    </source>
</evidence>
<accession>A0A8B7YZ25</accession>
<dbReference type="GO" id="GO:0016020">
    <property type="term" value="C:membrane"/>
    <property type="evidence" value="ECO:0007669"/>
    <property type="project" value="UniProtKB-SubCell"/>
</dbReference>
<evidence type="ECO:0000256" key="3">
    <source>
        <dbReference type="ARBA" id="ARBA00022989"/>
    </source>
</evidence>
<evidence type="ECO:0000256" key="5">
    <source>
        <dbReference type="ARBA" id="ARBA00034834"/>
    </source>
</evidence>
<name>A0A8B7YZ25_ACAPL</name>
<evidence type="ECO:0000313" key="8">
    <source>
        <dbReference type="RefSeq" id="XP_022098604.1"/>
    </source>
</evidence>
<dbReference type="RefSeq" id="XP_022098604.1">
    <property type="nucleotide sequence ID" value="XM_022242912.1"/>
</dbReference>
<protein>
    <recommendedName>
        <fullName evidence="5">Transmembrane protein 254</fullName>
    </recommendedName>
</protein>
<gene>
    <name evidence="8" type="primary">LOC110983570</name>
</gene>
<dbReference type="Proteomes" id="UP000694845">
    <property type="component" value="Unplaced"/>
</dbReference>
<reference evidence="8" key="1">
    <citation type="submission" date="2025-08" db="UniProtKB">
        <authorList>
            <consortium name="RefSeq"/>
        </authorList>
    </citation>
    <scope>IDENTIFICATION</scope>
</reference>
<organism evidence="7 8">
    <name type="scientific">Acanthaster planci</name>
    <name type="common">Crown-of-thorns starfish</name>
    <dbReference type="NCBI Taxonomy" id="133434"/>
    <lineage>
        <taxon>Eukaryota</taxon>
        <taxon>Metazoa</taxon>
        <taxon>Echinodermata</taxon>
        <taxon>Eleutherozoa</taxon>
        <taxon>Asterozoa</taxon>
        <taxon>Asteroidea</taxon>
        <taxon>Valvatacea</taxon>
        <taxon>Valvatida</taxon>
        <taxon>Acanthasteridae</taxon>
        <taxon>Acanthaster</taxon>
    </lineage>
</organism>
<keyword evidence="2 6" id="KW-0812">Transmembrane</keyword>
<evidence type="ECO:0000256" key="1">
    <source>
        <dbReference type="ARBA" id="ARBA00004141"/>
    </source>
</evidence>
<sequence>MKSSSSIGYSIFSTPFFVKVGDECCPFFSSHDPRTGRQSRYNGPVNQTIFYFSINRFVEASLYSSLKFHRSVTMQSQSANYFTLPSLPWMINIFGWLYCGLYSTVFIPHLVPYHLFGPAGTGIRLVYTYCPFFGKVLFVAAHLVHLGEAVYAWQLCRKKGINGRAQVKWFASTAVFGGPSLYELVVFKQKSGEHLD</sequence>
<feature type="transmembrane region" description="Helical" evidence="6">
    <location>
        <begin position="132"/>
        <end position="153"/>
    </location>
</feature>
<proteinExistence type="predicted"/>
<dbReference type="OrthoDB" id="9984821at2759"/>
<evidence type="ECO:0000256" key="2">
    <source>
        <dbReference type="ARBA" id="ARBA00022692"/>
    </source>
</evidence>
<keyword evidence="3 6" id="KW-1133">Transmembrane helix</keyword>
<dbReference type="InterPro" id="IPR028110">
    <property type="entry name" value="TMEM254"/>
</dbReference>
<comment type="subcellular location">
    <subcellularLocation>
        <location evidence="1">Membrane</location>
        <topology evidence="1">Multi-pass membrane protein</topology>
    </subcellularLocation>
</comment>
<evidence type="ECO:0000313" key="7">
    <source>
        <dbReference type="Proteomes" id="UP000694845"/>
    </source>
</evidence>
<dbReference type="AlphaFoldDB" id="A0A8B7YZ25"/>
<dbReference type="PANTHER" id="PTHR34104:SF3">
    <property type="entry name" value="TRANSMEMBRANE PROTEIN 254"/>
    <property type="match status" value="1"/>
</dbReference>